<dbReference type="HOGENOM" id="CLU_000604_1_22_9"/>
<dbReference type="GO" id="GO:0016887">
    <property type="term" value="F:ATP hydrolysis activity"/>
    <property type="evidence" value="ECO:0007669"/>
    <property type="project" value="InterPro"/>
</dbReference>
<dbReference type="PROSITE" id="PS00211">
    <property type="entry name" value="ABC_TRANSPORTER_1"/>
    <property type="match status" value="1"/>
</dbReference>
<dbReference type="InterPro" id="IPR017871">
    <property type="entry name" value="ABC_transporter-like_CS"/>
</dbReference>
<keyword evidence="3" id="KW-0997">Cell inner membrane</keyword>
<feature type="domain" description="ABC transporter" evidence="8">
    <location>
        <begin position="10"/>
        <end position="240"/>
    </location>
</feature>
<keyword evidence="7" id="KW-0472">Membrane</keyword>
<dbReference type="PROSITE" id="PS50893">
    <property type="entry name" value="ABC_TRANSPORTER_2"/>
    <property type="match status" value="1"/>
</dbReference>
<keyword evidence="4" id="KW-0547">Nucleotide-binding</keyword>
<name>A0A089LJ16_PAEBO</name>
<dbReference type="InterPro" id="IPR003439">
    <property type="entry name" value="ABC_transporter-like_ATP-bd"/>
</dbReference>
<dbReference type="EMBL" id="CP009285">
    <property type="protein sequence ID" value="AIQ60100.1"/>
    <property type="molecule type" value="Genomic_DNA"/>
</dbReference>
<dbReference type="PANTHER" id="PTHR42788">
    <property type="entry name" value="TAURINE IMPORT ATP-BINDING PROTEIN-RELATED"/>
    <property type="match status" value="1"/>
</dbReference>
<evidence type="ECO:0000256" key="7">
    <source>
        <dbReference type="ARBA" id="ARBA00023136"/>
    </source>
</evidence>
<keyword evidence="5 9" id="KW-0067">ATP-binding</keyword>
<evidence type="ECO:0000259" key="8">
    <source>
        <dbReference type="PROSITE" id="PS50893"/>
    </source>
</evidence>
<dbReference type="InterPro" id="IPR003593">
    <property type="entry name" value="AAA+_ATPase"/>
</dbReference>
<dbReference type="InterPro" id="IPR050166">
    <property type="entry name" value="ABC_transporter_ATP-bind"/>
</dbReference>
<dbReference type="PANTHER" id="PTHR42788:SF18">
    <property type="entry name" value="TAURINE IMPORT ATP-BINDING PROTEIN TAUB"/>
    <property type="match status" value="1"/>
</dbReference>
<evidence type="ECO:0000313" key="10">
    <source>
        <dbReference type="Proteomes" id="UP000029518"/>
    </source>
</evidence>
<evidence type="ECO:0000256" key="1">
    <source>
        <dbReference type="ARBA" id="ARBA00022448"/>
    </source>
</evidence>
<dbReference type="Pfam" id="PF00005">
    <property type="entry name" value="ABC_tran"/>
    <property type="match status" value="1"/>
</dbReference>
<dbReference type="Gene3D" id="3.40.50.300">
    <property type="entry name" value="P-loop containing nucleotide triphosphate hydrolases"/>
    <property type="match status" value="1"/>
</dbReference>
<evidence type="ECO:0000256" key="6">
    <source>
        <dbReference type="ARBA" id="ARBA00022967"/>
    </source>
</evidence>
<sequence length="269" mass="29631">MLEKNPTAIISVENVSLAYGAADGPNVLEEIDLKLHEGEFVCLLGPSGCGKSTLLKIIAGLIQPSAGSAVMDGIHITGPEWHRGVVFQQPPLYSWLSTRENVRFGLKMRKIPKAEGLKLADEYLDKVGLLQYAGHKPYELSGGMKQRVAIARALVNSPRVLLMDEPFGALDALTREEMQQLLRNIWRETGCTILFITHDVDEALSLGTRVLVMSRSPGRIIREFTTSFTCGITAESTGQARYSPAFLKLREEILGLINKQKLSSINNLN</sequence>
<dbReference type="KEGG" id="pbd:PBOR_26475"/>
<keyword evidence="2" id="KW-1003">Cell membrane</keyword>
<accession>A0A089LJ16</accession>
<dbReference type="CDD" id="cd03293">
    <property type="entry name" value="ABC_NrtD_SsuB_transporters"/>
    <property type="match status" value="1"/>
</dbReference>
<dbReference type="Proteomes" id="UP000029518">
    <property type="component" value="Chromosome"/>
</dbReference>
<evidence type="ECO:0000256" key="4">
    <source>
        <dbReference type="ARBA" id="ARBA00022741"/>
    </source>
</evidence>
<dbReference type="SUPFAM" id="SSF52540">
    <property type="entry name" value="P-loop containing nucleoside triphosphate hydrolases"/>
    <property type="match status" value="1"/>
</dbReference>
<dbReference type="GO" id="GO:0005524">
    <property type="term" value="F:ATP binding"/>
    <property type="evidence" value="ECO:0007669"/>
    <property type="project" value="UniProtKB-KW"/>
</dbReference>
<evidence type="ECO:0000256" key="2">
    <source>
        <dbReference type="ARBA" id="ARBA00022475"/>
    </source>
</evidence>
<keyword evidence="6" id="KW-1278">Translocase</keyword>
<dbReference type="SMART" id="SM00382">
    <property type="entry name" value="AAA"/>
    <property type="match status" value="1"/>
</dbReference>
<dbReference type="InterPro" id="IPR027417">
    <property type="entry name" value="P-loop_NTPase"/>
</dbReference>
<evidence type="ECO:0000256" key="5">
    <source>
        <dbReference type="ARBA" id="ARBA00022840"/>
    </source>
</evidence>
<keyword evidence="1" id="KW-0813">Transport</keyword>
<evidence type="ECO:0000256" key="3">
    <source>
        <dbReference type="ARBA" id="ARBA00022519"/>
    </source>
</evidence>
<evidence type="ECO:0000313" key="9">
    <source>
        <dbReference type="EMBL" id="AIQ60100.1"/>
    </source>
</evidence>
<keyword evidence="10" id="KW-1185">Reference proteome</keyword>
<protein>
    <submittedName>
        <fullName evidence="9">ABC transporter ATP-binding protein</fullName>
    </submittedName>
</protein>
<proteinExistence type="predicted"/>
<dbReference type="AlphaFoldDB" id="A0A089LJ16"/>
<organism evidence="9 10">
    <name type="scientific">Paenibacillus borealis</name>
    <dbReference type="NCBI Taxonomy" id="160799"/>
    <lineage>
        <taxon>Bacteria</taxon>
        <taxon>Bacillati</taxon>
        <taxon>Bacillota</taxon>
        <taxon>Bacilli</taxon>
        <taxon>Bacillales</taxon>
        <taxon>Paenibacillaceae</taxon>
        <taxon>Paenibacillus</taxon>
    </lineage>
</organism>
<reference evidence="9" key="1">
    <citation type="submission" date="2014-08" db="EMBL/GenBank/DDBJ databases">
        <title>Comparative genomics of the Paenibacillus odorifer group.</title>
        <authorList>
            <person name="den Bakker H.C."/>
            <person name="Tsai Y.-C.Y.-C."/>
            <person name="Martin N."/>
            <person name="Korlach J."/>
            <person name="Wiedmann M."/>
        </authorList>
    </citation>
    <scope>NUCLEOTIDE SEQUENCE [LARGE SCALE GENOMIC DNA]</scope>
    <source>
        <strain evidence="9">DSM 13188</strain>
    </source>
</reference>
<gene>
    <name evidence="9" type="ORF">PBOR_26475</name>
</gene>